<gene>
    <name evidence="2" type="ORF">POCTA_138.1.T0090212</name>
</gene>
<dbReference type="EMBL" id="CAJJDP010000008">
    <property type="protein sequence ID" value="CAD8138155.1"/>
    <property type="molecule type" value="Genomic_DNA"/>
</dbReference>
<proteinExistence type="predicted"/>
<feature type="compositionally biased region" description="Polar residues" evidence="1">
    <location>
        <begin position="15"/>
        <end position="25"/>
    </location>
</feature>
<evidence type="ECO:0000256" key="1">
    <source>
        <dbReference type="SAM" id="MobiDB-lite"/>
    </source>
</evidence>
<comment type="caution">
    <text evidence="2">The sequence shown here is derived from an EMBL/GenBank/DDBJ whole genome shotgun (WGS) entry which is preliminary data.</text>
</comment>
<feature type="region of interest" description="Disordered" evidence="1">
    <location>
        <begin position="1"/>
        <end position="41"/>
    </location>
</feature>
<evidence type="ECO:0000313" key="3">
    <source>
        <dbReference type="Proteomes" id="UP000683925"/>
    </source>
</evidence>
<protein>
    <submittedName>
        <fullName evidence="2">Uncharacterized protein</fullName>
    </submittedName>
</protein>
<reference evidence="2" key="1">
    <citation type="submission" date="2021-01" db="EMBL/GenBank/DDBJ databases">
        <authorList>
            <consortium name="Genoscope - CEA"/>
            <person name="William W."/>
        </authorList>
    </citation>
    <scope>NUCLEOTIDE SEQUENCE</scope>
</reference>
<name>A0A8S1SDC9_PAROT</name>
<dbReference type="AlphaFoldDB" id="A0A8S1SDC9"/>
<sequence>MLGNLGVEENELTHKQQLNLNNGSQLKPRKEERKLPEIKSNPKPQISSIVIHSKHPKCGWTNFFQNMISNSKFNQFCRNKDAYLNYRKSNSNRSKNQDKRRNLKAWRLKDQSKRNHKNKLKLIQMLNRALKRKYMWKISSQIKIQRISFLIHMKFKVDKTWLNYNNFQNNLFQNQNFQEIAIKRFLQDIITPYYINFNNIYSYQITFRSQYVLKEFIISLLNFIC</sequence>
<dbReference type="Proteomes" id="UP000683925">
    <property type="component" value="Unassembled WGS sequence"/>
</dbReference>
<feature type="compositionally biased region" description="Basic and acidic residues" evidence="1">
    <location>
        <begin position="28"/>
        <end position="37"/>
    </location>
</feature>
<organism evidence="2 3">
    <name type="scientific">Paramecium octaurelia</name>
    <dbReference type="NCBI Taxonomy" id="43137"/>
    <lineage>
        <taxon>Eukaryota</taxon>
        <taxon>Sar</taxon>
        <taxon>Alveolata</taxon>
        <taxon>Ciliophora</taxon>
        <taxon>Intramacronucleata</taxon>
        <taxon>Oligohymenophorea</taxon>
        <taxon>Peniculida</taxon>
        <taxon>Parameciidae</taxon>
        <taxon>Paramecium</taxon>
    </lineage>
</organism>
<evidence type="ECO:0000313" key="2">
    <source>
        <dbReference type="EMBL" id="CAD8138155.1"/>
    </source>
</evidence>
<accession>A0A8S1SDC9</accession>
<keyword evidence="3" id="KW-1185">Reference proteome</keyword>